<comment type="similarity">
    <text evidence="2 17">Belongs to the class-I pyridine nucleotide-disulfide oxidoreductase family.</text>
</comment>
<dbReference type="InterPro" id="IPR004099">
    <property type="entry name" value="Pyr_nucl-diS_OxRdtase_dimer"/>
</dbReference>
<evidence type="ECO:0000256" key="7">
    <source>
        <dbReference type="ARBA" id="ARBA00022630"/>
    </source>
</evidence>
<dbReference type="PRINTS" id="PR00411">
    <property type="entry name" value="PNDRDTASEI"/>
</dbReference>
<evidence type="ECO:0000256" key="5">
    <source>
        <dbReference type="ARBA" id="ARBA00014791"/>
    </source>
</evidence>
<keyword evidence="12 17" id="KW-0560">Oxidoreductase</keyword>
<dbReference type="InterPro" id="IPR036188">
    <property type="entry name" value="FAD/NAD-bd_sf"/>
</dbReference>
<comment type="cofactor">
    <cofactor evidence="1">
        <name>FAD</name>
        <dbReference type="ChEBI" id="CHEBI:57692"/>
    </cofactor>
</comment>
<dbReference type="NCBIfam" id="TIGR02053">
    <property type="entry name" value="MerA"/>
    <property type="match status" value="1"/>
</dbReference>
<dbReference type="Pfam" id="PF07992">
    <property type="entry name" value="Pyr_redox_2"/>
    <property type="match status" value="1"/>
</dbReference>
<evidence type="ECO:0000313" key="21">
    <source>
        <dbReference type="Proteomes" id="UP001229651"/>
    </source>
</evidence>
<organism evidence="20 21">
    <name type="scientific">Amycolatopsis thermophila</name>
    <dbReference type="NCBI Taxonomy" id="206084"/>
    <lineage>
        <taxon>Bacteria</taxon>
        <taxon>Bacillati</taxon>
        <taxon>Actinomycetota</taxon>
        <taxon>Actinomycetes</taxon>
        <taxon>Pseudonocardiales</taxon>
        <taxon>Pseudonocardiaceae</taxon>
        <taxon>Amycolatopsis</taxon>
    </lineage>
</organism>
<gene>
    <name evidence="20" type="ORF">FB470_005439</name>
</gene>
<evidence type="ECO:0000313" key="20">
    <source>
        <dbReference type="EMBL" id="MDQ0381445.1"/>
    </source>
</evidence>
<dbReference type="InterPro" id="IPR021179">
    <property type="entry name" value="Mercury_reductase_MerA"/>
</dbReference>
<dbReference type="InterPro" id="IPR001100">
    <property type="entry name" value="Pyr_nuc-diS_OxRdtase"/>
</dbReference>
<keyword evidence="13" id="KW-1015">Disulfide bond</keyword>
<keyword evidence="11" id="KW-0476">Mercury</keyword>
<accession>A0ABU0F2Y3</accession>
<keyword evidence="7 17" id="KW-0285">Flavoprotein</keyword>
<dbReference type="Gene3D" id="3.50.50.60">
    <property type="entry name" value="FAD/NAD(P)-binding domain"/>
    <property type="match status" value="2"/>
</dbReference>
<evidence type="ECO:0000256" key="6">
    <source>
        <dbReference type="ARBA" id="ARBA00022466"/>
    </source>
</evidence>
<evidence type="ECO:0000259" key="18">
    <source>
        <dbReference type="Pfam" id="PF02852"/>
    </source>
</evidence>
<name>A0ABU0F2Y3_9PSEU</name>
<dbReference type="InterPro" id="IPR023753">
    <property type="entry name" value="FAD/NAD-binding_dom"/>
</dbReference>
<evidence type="ECO:0000256" key="9">
    <source>
        <dbReference type="ARBA" id="ARBA00022827"/>
    </source>
</evidence>
<dbReference type="PANTHER" id="PTHR43014:SF4">
    <property type="entry name" value="PYRIDINE NUCLEOTIDE-DISULFIDE OXIDOREDUCTASE RCLA-RELATED"/>
    <property type="match status" value="1"/>
</dbReference>
<dbReference type="EC" id="1.16.1.1" evidence="4"/>
<evidence type="ECO:0000256" key="11">
    <source>
        <dbReference type="ARBA" id="ARBA00022914"/>
    </source>
</evidence>
<reference evidence="20 21" key="1">
    <citation type="submission" date="2023-07" db="EMBL/GenBank/DDBJ databases">
        <title>Sequencing the genomes of 1000 actinobacteria strains.</title>
        <authorList>
            <person name="Klenk H.-P."/>
        </authorList>
    </citation>
    <scope>NUCLEOTIDE SEQUENCE [LARGE SCALE GENOMIC DNA]</scope>
    <source>
        <strain evidence="20 21">DSM 45805</strain>
    </source>
</reference>
<dbReference type="GO" id="GO:0016152">
    <property type="term" value="F:mercury (II) reductase (NADP+) activity"/>
    <property type="evidence" value="ECO:0007669"/>
    <property type="project" value="UniProtKB-EC"/>
</dbReference>
<evidence type="ECO:0000256" key="17">
    <source>
        <dbReference type="RuleBase" id="RU003691"/>
    </source>
</evidence>
<dbReference type="SUPFAM" id="SSF55424">
    <property type="entry name" value="FAD/NAD-linked reductases, dimerisation (C-terminal) domain"/>
    <property type="match status" value="1"/>
</dbReference>
<keyword evidence="14 17" id="KW-0676">Redox-active center</keyword>
<evidence type="ECO:0000256" key="10">
    <source>
        <dbReference type="ARBA" id="ARBA00022857"/>
    </source>
</evidence>
<comment type="caution">
    <text evidence="20">The sequence shown here is derived from an EMBL/GenBank/DDBJ whole genome shotgun (WGS) entry which is preliminary data.</text>
</comment>
<keyword evidence="10" id="KW-0521">NADP</keyword>
<evidence type="ECO:0000256" key="4">
    <source>
        <dbReference type="ARBA" id="ARBA00012661"/>
    </source>
</evidence>
<evidence type="ECO:0000256" key="14">
    <source>
        <dbReference type="ARBA" id="ARBA00023284"/>
    </source>
</evidence>
<dbReference type="EMBL" id="JAUSUT010000001">
    <property type="protein sequence ID" value="MDQ0381445.1"/>
    <property type="molecule type" value="Genomic_DNA"/>
</dbReference>
<keyword evidence="6" id="KW-0475">Mercuric resistance</keyword>
<dbReference type="Pfam" id="PF02852">
    <property type="entry name" value="Pyr_redox_dim"/>
    <property type="match status" value="1"/>
</dbReference>
<dbReference type="InterPro" id="IPR016156">
    <property type="entry name" value="FAD/NAD-linked_Rdtase_dimer_sf"/>
</dbReference>
<evidence type="ECO:0000256" key="3">
    <source>
        <dbReference type="ARBA" id="ARBA00011738"/>
    </source>
</evidence>
<proteinExistence type="inferred from homology"/>
<dbReference type="SUPFAM" id="SSF51905">
    <property type="entry name" value="FAD/NAD(P)-binding domain"/>
    <property type="match status" value="1"/>
</dbReference>
<evidence type="ECO:0000256" key="12">
    <source>
        <dbReference type="ARBA" id="ARBA00023002"/>
    </source>
</evidence>
<evidence type="ECO:0000256" key="15">
    <source>
        <dbReference type="ARBA" id="ARBA00031725"/>
    </source>
</evidence>
<keyword evidence="21" id="KW-1185">Reference proteome</keyword>
<dbReference type="PIRSF" id="PIRSF000350">
    <property type="entry name" value="Mercury_reductase_MerA"/>
    <property type="match status" value="1"/>
</dbReference>
<keyword evidence="8" id="KW-0479">Metal-binding</keyword>
<evidence type="ECO:0000256" key="16">
    <source>
        <dbReference type="ARBA" id="ARBA00048984"/>
    </source>
</evidence>
<sequence length="498" mass="52240">MNGYEASILVSAGANTSGGTERSHRMQDDLAVIGSGAAAFAAAIAARTKGRSVVMVERDTVGGTCVNTGCVPSKALLAAAEARHVSLDGRFPGIRVTPFGVDLPRLIDAERDLVGALRAEKYTGLAAEYGWDILRGMATFSTDGPDPVLHVDLADGGTRKVVAEHYLIATGSAPWAPPIDGLAEAGYLTSTTAMELDALPASMIVIGGNAVGLEQAQLWNRLGVDVTVVEARDRPAPFEEPEVSAVIEEAFTREGIRVISGATITRTGRDRAGYRLALTGADGQPGEVRAEQLLVATGRRPVTAGLNLAAVGVKTGSRGEVTVDEHLRTGNPRIWAAGDVTGHPQFVYVAGAQGTLVADNAFDDAKRTLDYHHLPRVTFTSPAIASAGLTEAQAVEQGYACECRVLPLEHVPRALVNRDTHGLIKLVADHDTGRLLGAHVIAEGAGDVIATAVHALANDMTVQQMADLWCPYLTMAEGIKLAAQTFTRDVSKLSCCAS</sequence>
<keyword evidence="9 17" id="KW-0274">FAD</keyword>
<dbReference type="Gene3D" id="3.30.390.30">
    <property type="match status" value="1"/>
</dbReference>
<dbReference type="InterPro" id="IPR012999">
    <property type="entry name" value="Pyr_OxRdtase_I_AS"/>
</dbReference>
<evidence type="ECO:0000259" key="19">
    <source>
        <dbReference type="Pfam" id="PF07992"/>
    </source>
</evidence>
<feature type="domain" description="FAD/NAD(P)-binding" evidence="19">
    <location>
        <begin position="29"/>
        <end position="354"/>
    </location>
</feature>
<dbReference type="PRINTS" id="PR00368">
    <property type="entry name" value="FADPNR"/>
</dbReference>
<dbReference type="PROSITE" id="PS00076">
    <property type="entry name" value="PYRIDINE_REDOX_1"/>
    <property type="match status" value="1"/>
</dbReference>
<evidence type="ECO:0000256" key="13">
    <source>
        <dbReference type="ARBA" id="ARBA00023157"/>
    </source>
</evidence>
<evidence type="ECO:0000256" key="8">
    <source>
        <dbReference type="ARBA" id="ARBA00022723"/>
    </source>
</evidence>
<dbReference type="Proteomes" id="UP001229651">
    <property type="component" value="Unassembled WGS sequence"/>
</dbReference>
<evidence type="ECO:0000256" key="2">
    <source>
        <dbReference type="ARBA" id="ARBA00007532"/>
    </source>
</evidence>
<comment type="catalytic activity">
    <reaction evidence="16">
        <text>Hg + NADP(+) + H(+) = Hg(2+) + NADPH</text>
        <dbReference type="Rhea" id="RHEA:23856"/>
        <dbReference type="ChEBI" id="CHEBI:15378"/>
        <dbReference type="ChEBI" id="CHEBI:16170"/>
        <dbReference type="ChEBI" id="CHEBI:16793"/>
        <dbReference type="ChEBI" id="CHEBI:57783"/>
        <dbReference type="ChEBI" id="CHEBI:58349"/>
        <dbReference type="EC" id="1.16.1.1"/>
    </reaction>
</comment>
<evidence type="ECO:0000256" key="1">
    <source>
        <dbReference type="ARBA" id="ARBA00001974"/>
    </source>
</evidence>
<comment type="subunit">
    <text evidence="3">Homodimer.</text>
</comment>
<feature type="domain" description="Pyridine nucleotide-disulphide oxidoreductase dimerisation" evidence="18">
    <location>
        <begin position="375"/>
        <end position="482"/>
    </location>
</feature>
<dbReference type="PANTHER" id="PTHR43014">
    <property type="entry name" value="MERCURIC REDUCTASE"/>
    <property type="match status" value="1"/>
</dbReference>
<protein>
    <recommendedName>
        <fullName evidence="5">Mercuric reductase</fullName>
        <ecNumber evidence="4">1.16.1.1</ecNumber>
    </recommendedName>
    <alternativeName>
        <fullName evidence="15">Hg(II) reductase</fullName>
    </alternativeName>
</protein>